<sequence>MFAASGCILSGGGGGQSGGTATVRVGTTNSSSDAPFFIGDKKGYFEEQGIKVEFNSFDSAAKMIAPLGNGDLDVAAGAPSAGLYNAVARGVDFKMVADKGSTPAGYGYMPLLVTSGSASSFDGYEDLEGMKVAEPAQGTATSSTLNEALKKAGLSYDDVEHEYIGFPDHVAALENGSIDASLTTEPSATRAIQTGAATRFAGTDEIYPDQQLAVVLYSGQFAQDDAEVARKFMVGYLRAVRDYNDALNNGKLAGPNAEEVISILTEFTPVKDAGLYQEMTPNGVDPNGELNLDSLEKDLQFFKDEGLLESDAVTIDGVVDTSFVEAASEELGPYEKPEEG</sequence>
<comment type="subcellular location">
    <subcellularLocation>
        <location evidence="1">Periplasm</location>
    </subcellularLocation>
</comment>
<dbReference type="EMBL" id="CP045121">
    <property type="protein sequence ID" value="QIN80878.1"/>
    <property type="molecule type" value="Genomic_DNA"/>
</dbReference>
<evidence type="ECO:0000313" key="6">
    <source>
        <dbReference type="Proteomes" id="UP000502706"/>
    </source>
</evidence>
<dbReference type="SUPFAM" id="SSF53850">
    <property type="entry name" value="Periplasmic binding protein-like II"/>
    <property type="match status" value="1"/>
</dbReference>
<dbReference type="Proteomes" id="UP000502706">
    <property type="component" value="Chromosome"/>
</dbReference>
<dbReference type="PANTHER" id="PTHR30024:SF47">
    <property type="entry name" value="TAURINE-BINDING PERIPLASMIC PROTEIN"/>
    <property type="match status" value="1"/>
</dbReference>
<organism evidence="5 6">
    <name type="scientific">Rubrobacter marinus</name>
    <dbReference type="NCBI Taxonomy" id="2653852"/>
    <lineage>
        <taxon>Bacteria</taxon>
        <taxon>Bacillati</taxon>
        <taxon>Actinomycetota</taxon>
        <taxon>Rubrobacteria</taxon>
        <taxon>Rubrobacterales</taxon>
        <taxon>Rubrobacteraceae</taxon>
        <taxon>Rubrobacter</taxon>
    </lineage>
</organism>
<comment type="similarity">
    <text evidence="2">Belongs to the bacterial solute-binding protein SsuA/TauA family.</text>
</comment>
<proteinExistence type="inferred from homology"/>
<dbReference type="AlphaFoldDB" id="A0A6G8Q357"/>
<evidence type="ECO:0000259" key="4">
    <source>
        <dbReference type="SMART" id="SM00062"/>
    </source>
</evidence>
<gene>
    <name evidence="5" type="ORF">GBA65_17250</name>
</gene>
<accession>A0A6G8Q357</accession>
<dbReference type="PANTHER" id="PTHR30024">
    <property type="entry name" value="ALIPHATIC SULFONATES-BINDING PROTEIN-RELATED"/>
    <property type="match status" value="1"/>
</dbReference>
<dbReference type="KEGG" id="rmar:GBA65_17250"/>
<dbReference type="GO" id="GO:0042597">
    <property type="term" value="C:periplasmic space"/>
    <property type="evidence" value="ECO:0007669"/>
    <property type="project" value="UniProtKB-SubCell"/>
</dbReference>
<evidence type="ECO:0000313" key="5">
    <source>
        <dbReference type="EMBL" id="QIN80878.1"/>
    </source>
</evidence>
<dbReference type="Pfam" id="PF13379">
    <property type="entry name" value="NMT1_2"/>
    <property type="match status" value="1"/>
</dbReference>
<keyword evidence="6" id="KW-1185">Reference proteome</keyword>
<dbReference type="Gene3D" id="3.40.190.10">
    <property type="entry name" value="Periplasmic binding protein-like II"/>
    <property type="match status" value="2"/>
</dbReference>
<evidence type="ECO:0000256" key="3">
    <source>
        <dbReference type="ARBA" id="ARBA00022729"/>
    </source>
</evidence>
<evidence type="ECO:0000256" key="1">
    <source>
        <dbReference type="ARBA" id="ARBA00004418"/>
    </source>
</evidence>
<keyword evidence="3" id="KW-0732">Signal</keyword>
<feature type="domain" description="Solute-binding protein family 3/N-terminal" evidence="4">
    <location>
        <begin position="22"/>
        <end position="245"/>
    </location>
</feature>
<protein>
    <submittedName>
        <fullName evidence="5">Transporter substrate-binding domain-containing protein</fullName>
    </submittedName>
</protein>
<name>A0A6G8Q357_9ACTN</name>
<evidence type="ECO:0000256" key="2">
    <source>
        <dbReference type="ARBA" id="ARBA00010742"/>
    </source>
</evidence>
<dbReference type="SMART" id="SM00062">
    <property type="entry name" value="PBPb"/>
    <property type="match status" value="1"/>
</dbReference>
<reference evidence="5 6" key="1">
    <citation type="submission" date="2019-10" db="EMBL/GenBank/DDBJ databases">
        <title>Rubrobacter sp nov SCSIO 52915 isolated from a deep-sea sediment in the South China Sea.</title>
        <authorList>
            <person name="Chen R.W."/>
        </authorList>
    </citation>
    <scope>NUCLEOTIDE SEQUENCE [LARGE SCALE GENOMIC DNA]</scope>
    <source>
        <strain evidence="5 6">SCSIO 52915</strain>
    </source>
</reference>
<dbReference type="InterPro" id="IPR001638">
    <property type="entry name" value="Solute-binding_3/MltF_N"/>
</dbReference>